<evidence type="ECO:0000256" key="9">
    <source>
        <dbReference type="ARBA" id="ARBA00023004"/>
    </source>
</evidence>
<dbReference type="PANTHER" id="PTHR11473:SF24">
    <property type="entry name" value="PHENYLALANINE-4-HYDROXYLASE"/>
    <property type="match status" value="1"/>
</dbReference>
<feature type="domain" description="Biopterin-dependent aromatic amino acid hydroxylase family profile" evidence="14">
    <location>
        <begin position="1"/>
        <end position="246"/>
    </location>
</feature>
<dbReference type="RefSeq" id="WP_011478058.1">
    <property type="nucleotide sequence ID" value="NZ_LAOI01000001.1"/>
</dbReference>
<dbReference type="UniPathway" id="UPA00139">
    <property type="reaction ID" value="UER00337"/>
</dbReference>
<comment type="pathway">
    <text evidence="3">Amino-acid degradation; L-phenylalanine degradation; acetoacetate and fumarate from L-phenylalanine: step 1/6.</text>
</comment>
<accession>A0A0F3QD59</accession>
<evidence type="ECO:0000256" key="1">
    <source>
        <dbReference type="ARBA" id="ARBA00001060"/>
    </source>
</evidence>
<feature type="binding site" evidence="13">
    <location>
        <position position="125"/>
    </location>
    <ligand>
        <name>Fe cation</name>
        <dbReference type="ChEBI" id="CHEBI:24875"/>
    </ligand>
</feature>
<evidence type="ECO:0000256" key="12">
    <source>
        <dbReference type="ARBA" id="ARBA00029922"/>
    </source>
</evidence>
<feature type="binding site" evidence="13">
    <location>
        <position position="166"/>
    </location>
    <ligand>
        <name>Fe cation</name>
        <dbReference type="ChEBI" id="CHEBI:24875"/>
    </ligand>
</feature>
<evidence type="ECO:0000256" key="6">
    <source>
        <dbReference type="ARBA" id="ARBA00020276"/>
    </source>
</evidence>
<evidence type="ECO:0000259" key="14">
    <source>
        <dbReference type="PROSITE" id="PS51410"/>
    </source>
</evidence>
<sequence length="246" mass="28901">MSSLLDHPMVCSEQWEKFTETDHEIWKTLFNRHTELLKNRATNEIVEGIEKLKICNDRIPKFTELNRILMKETNFSIIPVKGFIPEDLFFKFLAERKFPSTCFIRQPHQLDYLEEPDIFHDVFGHVPLLVNPVFADFMQQFGLKGLEAIEAGMLKFASALYWFTVEFGLIQSNNGLRIYGAGIISSKGESIYSLESEIPMRLEFDLNKVIKTEYETDSFQKTYFVIKSFQQLFDMLNNLDWKKIKQ</sequence>
<dbReference type="InterPro" id="IPR036329">
    <property type="entry name" value="Aro-AA_hydroxylase_C_sf"/>
</dbReference>
<evidence type="ECO:0000256" key="8">
    <source>
        <dbReference type="ARBA" id="ARBA00023002"/>
    </source>
</evidence>
<evidence type="ECO:0000256" key="10">
    <source>
        <dbReference type="ARBA" id="ARBA00023033"/>
    </source>
</evidence>
<dbReference type="NCBIfam" id="NF008877">
    <property type="entry name" value="PRK11913.1-2"/>
    <property type="match status" value="1"/>
</dbReference>
<evidence type="ECO:0000256" key="13">
    <source>
        <dbReference type="PIRSR" id="PIRSR601273-2"/>
    </source>
</evidence>
<dbReference type="Gene3D" id="1.10.800.10">
    <property type="entry name" value="Aromatic amino acid hydroxylase"/>
    <property type="match status" value="1"/>
</dbReference>
<dbReference type="GO" id="GO:0004505">
    <property type="term" value="F:phenylalanine 4-monooxygenase activity"/>
    <property type="evidence" value="ECO:0007669"/>
    <property type="project" value="UniProtKB-EC"/>
</dbReference>
<comment type="caution">
    <text evidence="15">The sequence shown here is derived from an EMBL/GenBank/DDBJ whole genome shotgun (WGS) entry which is preliminary data.</text>
</comment>
<dbReference type="InterPro" id="IPR019774">
    <property type="entry name" value="Aromatic-AA_hydroxylase_C"/>
</dbReference>
<evidence type="ECO:0000256" key="2">
    <source>
        <dbReference type="ARBA" id="ARBA00001954"/>
    </source>
</evidence>
<keyword evidence="9 13" id="KW-0408">Iron</keyword>
<dbReference type="Proteomes" id="UP000033661">
    <property type="component" value="Unassembled WGS sequence"/>
</dbReference>
<dbReference type="SUPFAM" id="SSF56534">
    <property type="entry name" value="Aromatic aminoacid monoxygenases, catalytic and oligomerization domains"/>
    <property type="match status" value="1"/>
</dbReference>
<evidence type="ECO:0000313" key="15">
    <source>
        <dbReference type="EMBL" id="KJV90535.1"/>
    </source>
</evidence>
<dbReference type="GO" id="GO:0006559">
    <property type="term" value="P:L-phenylalanine catabolic process"/>
    <property type="evidence" value="ECO:0007669"/>
    <property type="project" value="UniProtKB-UniPathway"/>
</dbReference>
<dbReference type="InterPro" id="IPR018301">
    <property type="entry name" value="ArAA_hydroxylase_Fe/CU_BS"/>
</dbReference>
<protein>
    <recommendedName>
        <fullName evidence="6">Phenylalanine-4-hydroxylase</fullName>
        <ecNumber evidence="5">1.14.16.1</ecNumber>
    </recommendedName>
    <alternativeName>
        <fullName evidence="12">Phe-4-monooxygenase</fullName>
    </alternativeName>
</protein>
<comment type="similarity">
    <text evidence="4">Belongs to the biopterin-dependent aromatic amino acid hydroxylase family.</text>
</comment>
<feature type="binding site" evidence="13">
    <location>
        <position position="120"/>
    </location>
    <ligand>
        <name>Fe cation</name>
        <dbReference type="ChEBI" id="CHEBI:24875"/>
    </ligand>
</feature>
<dbReference type="EMBL" id="LAOI01000001">
    <property type="protein sequence ID" value="KJV90535.1"/>
    <property type="molecule type" value="Genomic_DNA"/>
</dbReference>
<dbReference type="PATRIC" id="fig|1359193.3.peg.1495"/>
<reference evidence="15 16" key="1">
    <citation type="submission" date="2015-02" db="EMBL/GenBank/DDBJ databases">
        <title>Genome Sequencing of Rickettsiales.</title>
        <authorList>
            <person name="Daugherty S.C."/>
            <person name="Su Q."/>
            <person name="Abolude K."/>
            <person name="Beier-Sexton M."/>
            <person name="Carlyon J.A."/>
            <person name="Carter R."/>
            <person name="Day N.P."/>
            <person name="Dumler S.J."/>
            <person name="Dyachenko V."/>
            <person name="Godinez A."/>
            <person name="Kurtti T.J."/>
            <person name="Lichay M."/>
            <person name="Mullins K.E."/>
            <person name="Ott S."/>
            <person name="Pappas-Brown V."/>
            <person name="Paris D.H."/>
            <person name="Patel P."/>
            <person name="Richards A.L."/>
            <person name="Sadzewicz L."/>
            <person name="Sears K."/>
            <person name="Seidman D."/>
            <person name="Sengamalay N."/>
            <person name="Stenos J."/>
            <person name="Tallon L.J."/>
            <person name="Vincent G."/>
            <person name="Fraser C.M."/>
            <person name="Munderloh U."/>
            <person name="Dunning-Hotopp J.C."/>
        </authorList>
    </citation>
    <scope>NUCLEOTIDE SEQUENCE [LARGE SCALE GENOMIC DNA]</scope>
    <source>
        <strain evidence="15 16">RML An4</strain>
    </source>
</reference>
<dbReference type="InterPro" id="IPR036951">
    <property type="entry name" value="ArAA_hydroxylase_sf"/>
</dbReference>
<dbReference type="InterPro" id="IPR001273">
    <property type="entry name" value="ArAA_hydroxylase"/>
</dbReference>
<evidence type="ECO:0000313" key="16">
    <source>
        <dbReference type="Proteomes" id="UP000033661"/>
    </source>
</evidence>
<dbReference type="AlphaFoldDB" id="A0A0F3QD59"/>
<evidence type="ECO:0000256" key="5">
    <source>
        <dbReference type="ARBA" id="ARBA00011995"/>
    </source>
</evidence>
<comment type="cofactor">
    <cofactor evidence="2 13">
        <name>Fe(2+)</name>
        <dbReference type="ChEBI" id="CHEBI:29033"/>
    </cofactor>
</comment>
<keyword evidence="8 15" id="KW-0560">Oxidoreductase</keyword>
<keyword evidence="16" id="KW-1185">Reference proteome</keyword>
<gene>
    <name evidence="15" type="primary">phhA</name>
    <name evidence="15" type="ORF">RBEAN4_1541</name>
</gene>
<organism evidence="15 16">
    <name type="scientific">Rickettsia bellii str. RML An4</name>
    <dbReference type="NCBI Taxonomy" id="1359193"/>
    <lineage>
        <taxon>Bacteria</taxon>
        <taxon>Pseudomonadati</taxon>
        <taxon>Pseudomonadota</taxon>
        <taxon>Alphaproteobacteria</taxon>
        <taxon>Rickettsiales</taxon>
        <taxon>Rickettsiaceae</taxon>
        <taxon>Rickettsieae</taxon>
        <taxon>Rickettsia</taxon>
        <taxon>belli group</taxon>
    </lineage>
</organism>
<keyword evidence="7 13" id="KW-0479">Metal-binding</keyword>
<evidence type="ECO:0000256" key="3">
    <source>
        <dbReference type="ARBA" id="ARBA00005088"/>
    </source>
</evidence>
<dbReference type="NCBIfam" id="TIGR01267">
    <property type="entry name" value="Phe4hydrox_mono"/>
    <property type="match status" value="1"/>
</dbReference>
<dbReference type="PANTHER" id="PTHR11473">
    <property type="entry name" value="AROMATIC AMINO ACID HYDROXYLASE"/>
    <property type="match status" value="1"/>
</dbReference>
<keyword evidence="10" id="KW-0503">Monooxygenase</keyword>
<name>A0A0F3QD59_RICBE</name>
<keyword evidence="11" id="KW-0585">Phenylalanine catabolism</keyword>
<dbReference type="PROSITE" id="PS51410">
    <property type="entry name" value="BH4_AAA_HYDROXYL_2"/>
    <property type="match status" value="1"/>
</dbReference>
<dbReference type="PROSITE" id="PS00367">
    <property type="entry name" value="BH4_AAA_HYDROXYL_1"/>
    <property type="match status" value="1"/>
</dbReference>
<comment type="catalytic activity">
    <reaction evidence="1">
        <text>(6R)-L-erythro-5,6,7,8-tetrahydrobiopterin + L-phenylalanine + O2 = (4aS,6R)-4a-hydroxy-L-erythro-5,6,7,8-tetrahydrobiopterin + L-tyrosine</text>
        <dbReference type="Rhea" id="RHEA:20273"/>
        <dbReference type="ChEBI" id="CHEBI:15379"/>
        <dbReference type="ChEBI" id="CHEBI:15642"/>
        <dbReference type="ChEBI" id="CHEBI:58095"/>
        <dbReference type="ChEBI" id="CHEBI:58315"/>
        <dbReference type="ChEBI" id="CHEBI:59560"/>
        <dbReference type="EC" id="1.14.16.1"/>
    </reaction>
</comment>
<evidence type="ECO:0000256" key="7">
    <source>
        <dbReference type="ARBA" id="ARBA00022723"/>
    </source>
</evidence>
<evidence type="ECO:0000256" key="4">
    <source>
        <dbReference type="ARBA" id="ARBA00009712"/>
    </source>
</evidence>
<dbReference type="EC" id="1.14.16.1" evidence="5"/>
<dbReference type="GO" id="GO:0005506">
    <property type="term" value="F:iron ion binding"/>
    <property type="evidence" value="ECO:0007669"/>
    <property type="project" value="InterPro"/>
</dbReference>
<evidence type="ECO:0000256" key="11">
    <source>
        <dbReference type="ARBA" id="ARBA00023232"/>
    </source>
</evidence>
<proteinExistence type="inferred from homology"/>
<dbReference type="PRINTS" id="PR00372">
    <property type="entry name" value="FYWHYDRXLASE"/>
</dbReference>
<dbReference type="Pfam" id="PF00351">
    <property type="entry name" value="Biopterin_H"/>
    <property type="match status" value="1"/>
</dbReference>
<dbReference type="InterPro" id="IPR005960">
    <property type="entry name" value="Phe-4-hydroxylase_mono"/>
</dbReference>